<proteinExistence type="predicted"/>
<name>A0ACB8S7M8_9AGAM</name>
<protein>
    <submittedName>
        <fullName evidence="1">Uncharacterized protein</fullName>
    </submittedName>
</protein>
<dbReference type="EMBL" id="MU275844">
    <property type="protein sequence ID" value="KAI0052614.1"/>
    <property type="molecule type" value="Genomic_DNA"/>
</dbReference>
<evidence type="ECO:0000313" key="2">
    <source>
        <dbReference type="Proteomes" id="UP000814033"/>
    </source>
</evidence>
<comment type="caution">
    <text evidence="1">The sequence shown here is derived from an EMBL/GenBank/DDBJ whole genome shotgun (WGS) entry which is preliminary data.</text>
</comment>
<evidence type="ECO:0000313" key="1">
    <source>
        <dbReference type="EMBL" id="KAI0052614.1"/>
    </source>
</evidence>
<keyword evidence="2" id="KW-1185">Reference proteome</keyword>
<reference evidence="1" key="1">
    <citation type="submission" date="2021-02" db="EMBL/GenBank/DDBJ databases">
        <authorList>
            <consortium name="DOE Joint Genome Institute"/>
            <person name="Ahrendt S."/>
            <person name="Looney B.P."/>
            <person name="Miyauchi S."/>
            <person name="Morin E."/>
            <person name="Drula E."/>
            <person name="Courty P.E."/>
            <person name="Chicoki N."/>
            <person name="Fauchery L."/>
            <person name="Kohler A."/>
            <person name="Kuo A."/>
            <person name="Labutti K."/>
            <person name="Pangilinan J."/>
            <person name="Lipzen A."/>
            <person name="Riley R."/>
            <person name="Andreopoulos W."/>
            <person name="He G."/>
            <person name="Johnson J."/>
            <person name="Barry K.W."/>
            <person name="Grigoriev I.V."/>
            <person name="Nagy L."/>
            <person name="Hibbett D."/>
            <person name="Henrissat B."/>
            <person name="Matheny P.B."/>
            <person name="Labbe J."/>
            <person name="Martin F."/>
        </authorList>
    </citation>
    <scope>NUCLEOTIDE SEQUENCE</scope>
    <source>
        <strain evidence="1">FP105234-sp</strain>
    </source>
</reference>
<organism evidence="1 2">
    <name type="scientific">Auriscalpium vulgare</name>
    <dbReference type="NCBI Taxonomy" id="40419"/>
    <lineage>
        <taxon>Eukaryota</taxon>
        <taxon>Fungi</taxon>
        <taxon>Dikarya</taxon>
        <taxon>Basidiomycota</taxon>
        <taxon>Agaricomycotina</taxon>
        <taxon>Agaricomycetes</taxon>
        <taxon>Russulales</taxon>
        <taxon>Auriscalpiaceae</taxon>
        <taxon>Auriscalpium</taxon>
    </lineage>
</organism>
<reference evidence="1" key="2">
    <citation type="journal article" date="2022" name="New Phytol.">
        <title>Evolutionary transition to the ectomycorrhizal habit in the genomes of a hyperdiverse lineage of mushroom-forming fungi.</title>
        <authorList>
            <person name="Looney B."/>
            <person name="Miyauchi S."/>
            <person name="Morin E."/>
            <person name="Drula E."/>
            <person name="Courty P.E."/>
            <person name="Kohler A."/>
            <person name="Kuo A."/>
            <person name="LaButti K."/>
            <person name="Pangilinan J."/>
            <person name="Lipzen A."/>
            <person name="Riley R."/>
            <person name="Andreopoulos W."/>
            <person name="He G."/>
            <person name="Johnson J."/>
            <person name="Nolan M."/>
            <person name="Tritt A."/>
            <person name="Barry K.W."/>
            <person name="Grigoriev I.V."/>
            <person name="Nagy L.G."/>
            <person name="Hibbett D."/>
            <person name="Henrissat B."/>
            <person name="Matheny P.B."/>
            <person name="Labbe J."/>
            <person name="Martin F.M."/>
        </authorList>
    </citation>
    <scope>NUCLEOTIDE SEQUENCE</scope>
    <source>
        <strain evidence="1">FP105234-sp</strain>
    </source>
</reference>
<gene>
    <name evidence="1" type="ORF">FA95DRAFT_1239507</name>
</gene>
<dbReference type="Proteomes" id="UP000814033">
    <property type="component" value="Unassembled WGS sequence"/>
</dbReference>
<accession>A0ACB8S7M8</accession>
<sequence length="838" mass="88841">MDVYPNATSWLQQTSSQQAALQSDAQASQRHPSDWKDAVTPNGSGASTSNPQAPFDLSEFVLGDLSTPPSSASPLSSPSAFFGVQNNFLFPPGPSAYNAMTYGAPSWANQPGQVPLSNYSTLNGATSHGVSSSSHQSAQAIIDPALTTLSTPSASLNYSHPAPTQSQPQPQSMPRNASQYSYSHLPMPSSLSPTLQFQYQSAPATPSLHTPQPLSSIPPASFYHSAPAPAATAASPPAAASPATSASTSVGSAVINRSQGRREAFLSALKTSLQAKGFSGARGVQQLVSQIADYGIADVDGATRLEVVTKIRDNAGNHYFRAWVENTTAMDITREWLKAGATGSADSQVQETIMPLLHITDRLPFTPAILVASKLGKIVRKLAKDAPLPAVKDMASNLERKWRDKYLSQQPDEDAQDPKSKKRKPADPPSKSAPPAKKLAVAAAASSSSSAKSSAARKDVRSSLPLKDSKSDSSFFSAPKPKAKLPSFKKAPAPPAKKEPEAAIAQPSAVDPFQEALKDMAKARKPSPAAAHTPPAAAGSAPAVTGLTKLGKKKKSVTWPADSHLEQVKLIDKAIYDDDPVDGTGAQHNLRDLDRDEGAALHAHLFEELIDWIEPSSLEVPPEMAGSPQRGEQSREKITQEEREQTALGAMYLSQHIPESPAEPTTQISLDQVDANIVTMLTGVEADLVFWPAVPLDDPMMDASMAEAGPLGDDKNLAFDPNAIAQMTGNLPPEQLQQIAALFAQSGAGAGAFGTEQNWDAASFSAYFADGGAGRDRWPDEEGGWRGGARGRGRGRGRPGVGEAGFRQNRSRIPCSFFAQGRCRYGDQCDFSHEPNYS</sequence>